<keyword evidence="5" id="KW-1185">Reference proteome</keyword>
<sequence>MNGGVGALNHLNQENIPSGANSHQHHVIAITRNFRRVHRRQITNIRTDNINQINQLNVELSQERFNNIQTIVDFMIQQIEYNQTIETITRHNQVEQIEHNEIIETMRREYQVEQVIDRIIKRIENNEKSKEV</sequence>
<evidence type="ECO:0000256" key="1">
    <source>
        <dbReference type="SAM" id="MobiDB-lite"/>
    </source>
</evidence>
<dbReference type="Proteomes" id="UP000663870">
    <property type="component" value="Unassembled WGS sequence"/>
</dbReference>
<gene>
    <name evidence="3" type="ORF">JXQ802_LOCUS45064</name>
    <name evidence="2" type="ORF">PYM288_LOCUS29568</name>
</gene>
<name>A0A815D8A0_9BILA</name>
<organism evidence="2 4">
    <name type="scientific">Rotaria sordida</name>
    <dbReference type="NCBI Taxonomy" id="392033"/>
    <lineage>
        <taxon>Eukaryota</taxon>
        <taxon>Metazoa</taxon>
        <taxon>Spiralia</taxon>
        <taxon>Gnathifera</taxon>
        <taxon>Rotifera</taxon>
        <taxon>Eurotatoria</taxon>
        <taxon>Bdelloidea</taxon>
        <taxon>Philodinida</taxon>
        <taxon>Philodinidae</taxon>
        <taxon>Rotaria</taxon>
    </lineage>
</organism>
<protein>
    <submittedName>
        <fullName evidence="2">Uncharacterized protein</fullName>
    </submittedName>
</protein>
<accession>A0A815D8A0</accession>
<evidence type="ECO:0000313" key="4">
    <source>
        <dbReference type="Proteomes" id="UP000663854"/>
    </source>
</evidence>
<dbReference type="EMBL" id="CAJNOH010002456">
    <property type="protein sequence ID" value="CAF1294364.1"/>
    <property type="molecule type" value="Genomic_DNA"/>
</dbReference>
<reference evidence="2" key="1">
    <citation type="submission" date="2021-02" db="EMBL/GenBank/DDBJ databases">
        <authorList>
            <person name="Nowell W R."/>
        </authorList>
    </citation>
    <scope>NUCLEOTIDE SEQUENCE</scope>
</reference>
<evidence type="ECO:0000313" key="2">
    <source>
        <dbReference type="EMBL" id="CAF1294364.1"/>
    </source>
</evidence>
<dbReference type="AlphaFoldDB" id="A0A815D8A0"/>
<feature type="region of interest" description="Disordered" evidence="1">
    <location>
        <begin position="1"/>
        <end position="23"/>
    </location>
</feature>
<dbReference type="EMBL" id="CAJNOL010003636">
    <property type="protein sequence ID" value="CAF1569450.1"/>
    <property type="molecule type" value="Genomic_DNA"/>
</dbReference>
<feature type="compositionally biased region" description="Polar residues" evidence="1">
    <location>
        <begin position="10"/>
        <end position="22"/>
    </location>
</feature>
<evidence type="ECO:0000313" key="3">
    <source>
        <dbReference type="EMBL" id="CAF1569450.1"/>
    </source>
</evidence>
<evidence type="ECO:0000313" key="5">
    <source>
        <dbReference type="Proteomes" id="UP000663870"/>
    </source>
</evidence>
<proteinExistence type="predicted"/>
<comment type="caution">
    <text evidence="2">The sequence shown here is derived from an EMBL/GenBank/DDBJ whole genome shotgun (WGS) entry which is preliminary data.</text>
</comment>
<dbReference type="Proteomes" id="UP000663854">
    <property type="component" value="Unassembled WGS sequence"/>
</dbReference>